<evidence type="ECO:0000256" key="1">
    <source>
        <dbReference type="SAM" id="MobiDB-lite"/>
    </source>
</evidence>
<comment type="caution">
    <text evidence="2">The sequence shown here is derived from an EMBL/GenBank/DDBJ whole genome shotgun (WGS) entry which is preliminary data.</text>
</comment>
<feature type="region of interest" description="Disordered" evidence="1">
    <location>
        <begin position="188"/>
        <end position="208"/>
    </location>
</feature>
<organism evidence="2 3">
    <name type="scientific">Oerskovia jenensis</name>
    <dbReference type="NCBI Taxonomy" id="162169"/>
    <lineage>
        <taxon>Bacteria</taxon>
        <taxon>Bacillati</taxon>
        <taxon>Actinomycetota</taxon>
        <taxon>Actinomycetes</taxon>
        <taxon>Micrococcales</taxon>
        <taxon>Cellulomonadaceae</taxon>
        <taxon>Oerskovia</taxon>
    </lineage>
</organism>
<dbReference type="RefSeq" id="WP_205306775.1">
    <property type="nucleotide sequence ID" value="NZ_BAAAVF010000026.1"/>
</dbReference>
<dbReference type="EMBL" id="JAFBBO010000001">
    <property type="protein sequence ID" value="MBM7478755.1"/>
    <property type="molecule type" value="Genomic_DNA"/>
</dbReference>
<dbReference type="Proteomes" id="UP000698059">
    <property type="component" value="Unassembled WGS sequence"/>
</dbReference>
<evidence type="ECO:0000313" key="3">
    <source>
        <dbReference type="Proteomes" id="UP000698059"/>
    </source>
</evidence>
<proteinExistence type="predicted"/>
<reference evidence="2 3" key="1">
    <citation type="submission" date="2021-01" db="EMBL/GenBank/DDBJ databases">
        <title>Sequencing the genomes of 1000 actinobacteria strains.</title>
        <authorList>
            <person name="Klenk H.-P."/>
        </authorList>
    </citation>
    <scope>NUCLEOTIDE SEQUENCE [LARGE SCALE GENOMIC DNA]</scope>
    <source>
        <strain evidence="2 3">DSM 46000</strain>
    </source>
</reference>
<gene>
    <name evidence="2" type="ORF">JOD49_001675</name>
</gene>
<sequence>MLLTRQTLSGLEDGTVSLAYRRWLAPRVRAGGRMRTRIGVVEVTSIDRVPEGAGVPVLPDDDARAAGFRSADAALAWVAAKGEGDLYRIGLRRVGEDPRVALRQEADLSAEEVEALRARLARMDHAAPEPWTRDYLDLIVARPEVVARDLATSIGVERDYFKIRVRRLKELGLTESLPVGYRISPRGRAYLDATSGPDQEPTSVRSPE</sequence>
<feature type="compositionally biased region" description="Polar residues" evidence="1">
    <location>
        <begin position="196"/>
        <end position="208"/>
    </location>
</feature>
<accession>A0ABS2LEA3</accession>
<name>A0ABS2LEA3_9CELL</name>
<evidence type="ECO:0008006" key="4">
    <source>
        <dbReference type="Google" id="ProtNLM"/>
    </source>
</evidence>
<keyword evidence="3" id="KW-1185">Reference proteome</keyword>
<evidence type="ECO:0000313" key="2">
    <source>
        <dbReference type="EMBL" id="MBM7478755.1"/>
    </source>
</evidence>
<protein>
    <recommendedName>
        <fullName evidence="4">ASCH domain-containing protein</fullName>
    </recommendedName>
</protein>